<gene>
    <name evidence="2" type="ORF">J7W16_12315</name>
</gene>
<reference evidence="2" key="1">
    <citation type="submission" date="2021-03" db="EMBL/GenBank/DDBJ databases">
        <title>Bacillus suaedae sp. nov., isolated from Suaeda aralocaspica.</title>
        <authorList>
            <person name="Lei R.F.R."/>
        </authorList>
    </citation>
    <scope>NUCLEOTIDE SEQUENCE</scope>
    <source>
        <strain evidence="2">YZJH907-2</strain>
    </source>
</reference>
<accession>A0A940WTB8</accession>
<keyword evidence="1" id="KW-0812">Transmembrane</keyword>
<keyword evidence="3" id="KW-1185">Reference proteome</keyword>
<keyword evidence="1" id="KW-0472">Membrane</keyword>
<sequence length="182" mass="21972">MTIFKFIFYAVLFYFFGFYYANFTKDTVFDNFFVMLVSIFIIIFLFEYLMNFVEKKKATEPEGEHRNETFDELMAELKNEFEKTWTVGFKDHQIKIVNAYNQEELYINEKLVAKKTRKHWYSWIRPYQTLSAVIEEDNQRFQVKVKMGGLISLYCKVYVDKQVILNEKVKYSFSSNGLKEKD</sequence>
<feature type="transmembrane region" description="Helical" evidence="1">
    <location>
        <begin position="29"/>
        <end position="49"/>
    </location>
</feature>
<dbReference type="EMBL" id="JAGKSQ010000004">
    <property type="protein sequence ID" value="MBP3951916.1"/>
    <property type="molecule type" value="Genomic_DNA"/>
</dbReference>
<dbReference type="RefSeq" id="WP_210597595.1">
    <property type="nucleotide sequence ID" value="NZ_JAGKSQ010000004.1"/>
</dbReference>
<protein>
    <submittedName>
        <fullName evidence="2">Uncharacterized protein</fullName>
    </submittedName>
</protein>
<evidence type="ECO:0000313" key="3">
    <source>
        <dbReference type="Proteomes" id="UP000678228"/>
    </source>
</evidence>
<comment type="caution">
    <text evidence="2">The sequence shown here is derived from an EMBL/GenBank/DDBJ whole genome shotgun (WGS) entry which is preliminary data.</text>
</comment>
<name>A0A940WTB8_9BACI</name>
<proteinExistence type="predicted"/>
<evidence type="ECO:0000256" key="1">
    <source>
        <dbReference type="SAM" id="Phobius"/>
    </source>
</evidence>
<feature type="transmembrane region" description="Helical" evidence="1">
    <location>
        <begin position="7"/>
        <end position="23"/>
    </location>
</feature>
<dbReference type="AlphaFoldDB" id="A0A940WTB8"/>
<keyword evidence="1" id="KW-1133">Transmembrane helix</keyword>
<dbReference type="Proteomes" id="UP000678228">
    <property type="component" value="Unassembled WGS sequence"/>
</dbReference>
<evidence type="ECO:0000313" key="2">
    <source>
        <dbReference type="EMBL" id="MBP3951916.1"/>
    </source>
</evidence>
<organism evidence="2 3">
    <name type="scientific">Halalkalibacter suaedae</name>
    <dbReference type="NCBI Taxonomy" id="2822140"/>
    <lineage>
        <taxon>Bacteria</taxon>
        <taxon>Bacillati</taxon>
        <taxon>Bacillota</taxon>
        <taxon>Bacilli</taxon>
        <taxon>Bacillales</taxon>
        <taxon>Bacillaceae</taxon>
        <taxon>Halalkalibacter</taxon>
    </lineage>
</organism>